<reference evidence="2" key="1">
    <citation type="submission" date="2016-10" db="EMBL/GenBank/DDBJ databases">
        <authorList>
            <person name="Varghese N."/>
            <person name="Submissions S."/>
        </authorList>
    </citation>
    <scope>NUCLEOTIDE SEQUENCE [LARGE SCALE GENOMIC DNA]</scope>
    <source>
        <strain evidence="2">DSM 23445</strain>
    </source>
</reference>
<accession>A0A1I7CG77</accession>
<protein>
    <recommendedName>
        <fullName evidence="3">C-terminal domain of CHU protein family protein</fullName>
    </recommendedName>
</protein>
<sequence>MIPTRLKTVVFTFISLWVIFFAYASLEKLDKRNFPYYFKEQAQVDPELTGPDRLCNVFGSVVGTFSGGGDPATDVYKWTILAPDGSVLFTRPQGSFPTIEYTFELLGTHKVMLQVSRGGIIIADLEKEVAIIKGPEFTLAGSYKVCPGQAIELQAIAPSSSNFSNYIFEWKDENDQVVGTANTLSVTTPGSYSVKFYFPDGEGNPVCNNTLNTRVEILESISIVESSSTVCRDGSITFTAEPLSVGRWFLTIPGESTPVDLGNSSSVTLLPTRDLPTFGEYSIELIIENSQNPSCSPKAFSTFSYKEQPVIAVSSVISSSGCFNPDGGLELIAETDLDLVRVGTSGSIYGPFLAGETITITNLKSGGYTLYSYLNGCQNTLGAVVPLNDPPSVLEFEIENITPESCTTTGKIKGSFDVKLENGLTEGSFRVINERGEVAIKDALPTANPFKIELGGGKYFFEILDKDSCNLPTRELIEIPSKPQVSFFIPDSLTICGSFDLLPETSESLLFTLTDPSGNVSSASTGEPFTLTEAGEYSLVGILPDQDDICPSERKLILSTTAPIPFEPRLKSEDCVIGNRVFEADIDGYDPNLAEFFWRNAVGDTIGTGQNLFLSPTTIGTFSLEVQPKNSESCPISPKEFIVEEPVLFVDASIVTTKLCEFGPEAIVELITTSPEAVTDIRWRRFDEAGEIVPLPEFDNQTIINTRIGGTYEASAYSIIPQINKNCELGRATFQLDLTPDKVQFDIPEELAICDYHEITPQTNQALEFFLTTPSGAVIEKTSGQSFTLEEAGVYTFLAFDSNSPTAFCPEQKELVVTLADAVDFQPVLSEEFCDGSRRYQASISNYEVEDVEITWKDQSGNEIGNNEFLTISTPGNYSLEVQPANVIPCHITPISFEVLPPVLEVDVSLFAEPLCPDSPSATIRAEADFSLVTSIEWWFTSPTGEQSELVENRNKEEILAINEGTYEVRLLNQIPCLLGLDQVLILRSTDPVRPEVNDNYQVCPKYEIGPTINPGNFASYEWYMGDQLVSTNPIYKPIAVGNYQLIVYSNEGCAYQAEFTTEEECELRVIYPNAIQHGNPDKEFLLYTNYLIDELDLVILNKWGQVIFQCSQTNLISEESTCAWDGTYNGKAIPNGNYAVRLNFKNYEKNISKSEFGSILIIE</sequence>
<dbReference type="AlphaFoldDB" id="A0A1I7CG77"/>
<dbReference type="RefSeq" id="WP_091695178.1">
    <property type="nucleotide sequence ID" value="NZ_FPBF01000004.1"/>
</dbReference>
<evidence type="ECO:0000313" key="1">
    <source>
        <dbReference type="EMBL" id="SFT98428.1"/>
    </source>
</evidence>
<evidence type="ECO:0008006" key="3">
    <source>
        <dbReference type="Google" id="ProtNLM"/>
    </source>
</evidence>
<name>A0A1I7CG77_9BACT</name>
<evidence type="ECO:0000313" key="2">
    <source>
        <dbReference type="Proteomes" id="UP000199673"/>
    </source>
</evidence>
<dbReference type="STRING" id="305507.SAMN04489724_3162"/>
<keyword evidence="2" id="KW-1185">Reference proteome</keyword>
<organism evidence="1 2">
    <name type="scientific">Algoriphagus locisalis</name>
    <dbReference type="NCBI Taxonomy" id="305507"/>
    <lineage>
        <taxon>Bacteria</taxon>
        <taxon>Pseudomonadati</taxon>
        <taxon>Bacteroidota</taxon>
        <taxon>Cytophagia</taxon>
        <taxon>Cytophagales</taxon>
        <taxon>Cyclobacteriaceae</taxon>
        <taxon>Algoriphagus</taxon>
    </lineage>
</organism>
<dbReference type="EMBL" id="FPBF01000004">
    <property type="protein sequence ID" value="SFT98428.1"/>
    <property type="molecule type" value="Genomic_DNA"/>
</dbReference>
<dbReference type="Proteomes" id="UP000199673">
    <property type="component" value="Unassembled WGS sequence"/>
</dbReference>
<proteinExistence type="predicted"/>
<dbReference type="OrthoDB" id="9765926at2"/>
<gene>
    <name evidence="1" type="ORF">SAMN04489724_3162</name>
</gene>